<evidence type="ECO:0000313" key="1">
    <source>
        <dbReference type="EMBL" id="KAK3239553.1"/>
    </source>
</evidence>
<proteinExistence type="predicted"/>
<dbReference type="AlphaFoldDB" id="A0AAE0BP31"/>
<dbReference type="Proteomes" id="UP001190700">
    <property type="component" value="Unassembled WGS sequence"/>
</dbReference>
<name>A0AAE0BP31_9CHLO</name>
<reference evidence="1 2" key="1">
    <citation type="journal article" date="2015" name="Genome Biol. Evol.">
        <title>Comparative Genomics of a Bacterivorous Green Alga Reveals Evolutionary Causalities and Consequences of Phago-Mixotrophic Mode of Nutrition.</title>
        <authorList>
            <person name="Burns J.A."/>
            <person name="Paasch A."/>
            <person name="Narechania A."/>
            <person name="Kim E."/>
        </authorList>
    </citation>
    <scope>NUCLEOTIDE SEQUENCE [LARGE SCALE GENOMIC DNA]</scope>
    <source>
        <strain evidence="1 2">PLY_AMNH</strain>
    </source>
</reference>
<evidence type="ECO:0000313" key="2">
    <source>
        <dbReference type="Proteomes" id="UP001190700"/>
    </source>
</evidence>
<organism evidence="1 2">
    <name type="scientific">Cymbomonas tetramitiformis</name>
    <dbReference type="NCBI Taxonomy" id="36881"/>
    <lineage>
        <taxon>Eukaryota</taxon>
        <taxon>Viridiplantae</taxon>
        <taxon>Chlorophyta</taxon>
        <taxon>Pyramimonadophyceae</taxon>
        <taxon>Pyramimonadales</taxon>
        <taxon>Pyramimonadaceae</taxon>
        <taxon>Cymbomonas</taxon>
    </lineage>
</organism>
<comment type="caution">
    <text evidence="1">The sequence shown here is derived from an EMBL/GenBank/DDBJ whole genome shotgun (WGS) entry which is preliminary data.</text>
</comment>
<gene>
    <name evidence="1" type="ORF">CYMTET_50525</name>
</gene>
<dbReference type="EMBL" id="LGRX02033880">
    <property type="protein sequence ID" value="KAK3239553.1"/>
    <property type="molecule type" value="Genomic_DNA"/>
</dbReference>
<sequence length="99" mass="10568">MNGILKLQVLQVQWNVGHSLRDHDPRHLETAISIAGSTCGGALGSALVIGLPTPSDKITLSILSTADTSFWEPELVAQADVWLPEALSAVLEMALHDVE</sequence>
<feature type="non-terminal residue" evidence="1">
    <location>
        <position position="99"/>
    </location>
</feature>
<keyword evidence="2" id="KW-1185">Reference proteome</keyword>
<protein>
    <submittedName>
        <fullName evidence="1">Uncharacterized protein</fullName>
    </submittedName>
</protein>
<accession>A0AAE0BP31</accession>